<proteinExistence type="predicted"/>
<reference evidence="1" key="2">
    <citation type="journal article" date="2015" name="Data Brief">
        <title>Shoot transcriptome of the giant reed, Arundo donax.</title>
        <authorList>
            <person name="Barrero R.A."/>
            <person name="Guerrero F.D."/>
            <person name="Moolhuijzen P."/>
            <person name="Goolsby J.A."/>
            <person name="Tidwell J."/>
            <person name="Bellgard S.E."/>
            <person name="Bellgard M.I."/>
        </authorList>
    </citation>
    <scope>NUCLEOTIDE SEQUENCE</scope>
    <source>
        <tissue evidence="1">Shoot tissue taken approximately 20 cm above the soil surface</tissue>
    </source>
</reference>
<organism evidence="1">
    <name type="scientific">Arundo donax</name>
    <name type="common">Giant reed</name>
    <name type="synonym">Donax arundinaceus</name>
    <dbReference type="NCBI Taxonomy" id="35708"/>
    <lineage>
        <taxon>Eukaryota</taxon>
        <taxon>Viridiplantae</taxon>
        <taxon>Streptophyta</taxon>
        <taxon>Embryophyta</taxon>
        <taxon>Tracheophyta</taxon>
        <taxon>Spermatophyta</taxon>
        <taxon>Magnoliopsida</taxon>
        <taxon>Liliopsida</taxon>
        <taxon>Poales</taxon>
        <taxon>Poaceae</taxon>
        <taxon>PACMAD clade</taxon>
        <taxon>Arundinoideae</taxon>
        <taxon>Arundineae</taxon>
        <taxon>Arundo</taxon>
    </lineage>
</organism>
<name>A0A0A8Z8J2_ARUDO</name>
<sequence>MFDAVDFLWSSRCDFDH</sequence>
<dbReference type="EMBL" id="GBRH01266723">
    <property type="protein sequence ID" value="JAD31172.1"/>
    <property type="molecule type" value="Transcribed_RNA"/>
</dbReference>
<evidence type="ECO:0000313" key="1">
    <source>
        <dbReference type="EMBL" id="JAD31172.1"/>
    </source>
</evidence>
<accession>A0A0A8Z8J2</accession>
<reference evidence="1" key="1">
    <citation type="submission" date="2014-09" db="EMBL/GenBank/DDBJ databases">
        <authorList>
            <person name="Magalhaes I.L.F."/>
            <person name="Oliveira U."/>
            <person name="Santos F.R."/>
            <person name="Vidigal T.H.D.A."/>
            <person name="Brescovit A.D."/>
            <person name="Santos A.J."/>
        </authorList>
    </citation>
    <scope>NUCLEOTIDE SEQUENCE</scope>
    <source>
        <tissue evidence="1">Shoot tissue taken approximately 20 cm above the soil surface</tissue>
    </source>
</reference>
<protein>
    <submittedName>
        <fullName evidence="1">Uncharacterized protein</fullName>
    </submittedName>
</protein>
<dbReference type="AlphaFoldDB" id="A0A0A8Z8J2"/>